<feature type="binding site" evidence="7">
    <location>
        <position position="114"/>
    </location>
    <ligand>
        <name>Zn(2+)</name>
        <dbReference type="ChEBI" id="CHEBI:29105"/>
        <note>catalytic</note>
    </ligand>
</feature>
<feature type="binding site" evidence="7">
    <location>
        <position position="120"/>
    </location>
    <ligand>
        <name>Zn(2+)</name>
        <dbReference type="ChEBI" id="CHEBI:29105"/>
        <note>catalytic</note>
    </ligand>
</feature>
<keyword evidence="7" id="KW-0698">rRNA processing</keyword>
<dbReference type="SUPFAM" id="SSF55486">
    <property type="entry name" value="Metalloproteases ('zincins'), catalytic domain"/>
    <property type="match status" value="1"/>
</dbReference>
<dbReference type="GO" id="GO:0006364">
    <property type="term" value="P:rRNA processing"/>
    <property type="evidence" value="ECO:0007669"/>
    <property type="project" value="UniProtKB-UniRule"/>
</dbReference>
<dbReference type="OrthoDB" id="9811984at2"/>
<organism evidence="8 9">
    <name type="scientific">Marivirga sericea</name>
    <dbReference type="NCBI Taxonomy" id="1028"/>
    <lineage>
        <taxon>Bacteria</taxon>
        <taxon>Pseudomonadati</taxon>
        <taxon>Bacteroidota</taxon>
        <taxon>Cytophagia</taxon>
        <taxon>Cytophagales</taxon>
        <taxon>Marivirgaceae</taxon>
        <taxon>Marivirga</taxon>
    </lineage>
</organism>
<proteinExistence type="inferred from homology"/>
<evidence type="ECO:0000256" key="3">
    <source>
        <dbReference type="ARBA" id="ARBA00022723"/>
    </source>
</evidence>
<dbReference type="RefSeq" id="WP_085519012.1">
    <property type="nucleotide sequence ID" value="NZ_FXAW01000010.1"/>
</dbReference>
<comment type="similarity">
    <text evidence="1 7">Belongs to the endoribonuclease YbeY family.</text>
</comment>
<evidence type="ECO:0000313" key="9">
    <source>
        <dbReference type="Proteomes" id="UP000193804"/>
    </source>
</evidence>
<evidence type="ECO:0000256" key="5">
    <source>
        <dbReference type="ARBA" id="ARBA00022801"/>
    </source>
</evidence>
<name>A0A1X7LG67_9BACT</name>
<dbReference type="EMBL" id="FXAW01000010">
    <property type="protein sequence ID" value="SMG52242.1"/>
    <property type="molecule type" value="Genomic_DNA"/>
</dbReference>
<dbReference type="InterPro" id="IPR023091">
    <property type="entry name" value="MetalPrtase_cat_dom_sf_prd"/>
</dbReference>
<keyword evidence="4 7" id="KW-0255">Endonuclease</keyword>
<protein>
    <recommendedName>
        <fullName evidence="7">Endoribonuclease YbeY</fullName>
        <ecNumber evidence="7">3.1.-.-</ecNumber>
    </recommendedName>
</protein>
<dbReference type="EC" id="3.1.-.-" evidence="7"/>
<dbReference type="HAMAP" id="MF_00009">
    <property type="entry name" value="Endoribonucl_YbeY"/>
    <property type="match status" value="1"/>
</dbReference>
<keyword evidence="3 7" id="KW-0479">Metal-binding</keyword>
<reference evidence="9" key="1">
    <citation type="submission" date="2017-04" db="EMBL/GenBank/DDBJ databases">
        <authorList>
            <person name="Varghese N."/>
            <person name="Submissions S."/>
        </authorList>
    </citation>
    <scope>NUCLEOTIDE SEQUENCE [LARGE SCALE GENOMIC DNA]</scope>
    <source>
        <strain evidence="9">DSM 4125</strain>
    </source>
</reference>
<keyword evidence="9" id="KW-1185">Reference proteome</keyword>
<dbReference type="GO" id="GO:0004521">
    <property type="term" value="F:RNA endonuclease activity"/>
    <property type="evidence" value="ECO:0007669"/>
    <property type="project" value="UniProtKB-UniRule"/>
</dbReference>
<comment type="subcellular location">
    <subcellularLocation>
        <location evidence="7">Cytoplasm</location>
    </subcellularLocation>
</comment>
<dbReference type="Pfam" id="PF02130">
    <property type="entry name" value="YbeY"/>
    <property type="match status" value="1"/>
</dbReference>
<keyword evidence="7" id="KW-0690">Ribosome biogenesis</keyword>
<comment type="cofactor">
    <cofactor evidence="7">
        <name>Zn(2+)</name>
        <dbReference type="ChEBI" id="CHEBI:29105"/>
    </cofactor>
    <text evidence="7">Binds 1 zinc ion.</text>
</comment>
<evidence type="ECO:0000313" key="8">
    <source>
        <dbReference type="EMBL" id="SMG52242.1"/>
    </source>
</evidence>
<sequence length="140" mass="16738">MSEIYFFKEDCQIDLRKLKKQKAWLEELAFQYNHQIKELNYVFCSDDYLHKINLEYLNHDTYTDIITFDMKEENDNALASDIFISVDRVRENAKNLKIEMVEELNRVMAHGLLHLLGFKDKTESEKKEMRLAENKALTLL</sequence>
<evidence type="ECO:0000256" key="6">
    <source>
        <dbReference type="ARBA" id="ARBA00022833"/>
    </source>
</evidence>
<dbReference type="AlphaFoldDB" id="A0A1X7LG67"/>
<feature type="binding site" evidence="7">
    <location>
        <position position="110"/>
    </location>
    <ligand>
        <name>Zn(2+)</name>
        <dbReference type="ChEBI" id="CHEBI:29105"/>
        <note>catalytic</note>
    </ligand>
</feature>
<evidence type="ECO:0000256" key="4">
    <source>
        <dbReference type="ARBA" id="ARBA00022759"/>
    </source>
</evidence>
<evidence type="ECO:0000256" key="2">
    <source>
        <dbReference type="ARBA" id="ARBA00022722"/>
    </source>
</evidence>
<dbReference type="Proteomes" id="UP000193804">
    <property type="component" value="Unassembled WGS sequence"/>
</dbReference>
<evidence type="ECO:0000256" key="1">
    <source>
        <dbReference type="ARBA" id="ARBA00010875"/>
    </source>
</evidence>
<dbReference type="GO" id="GO:0008270">
    <property type="term" value="F:zinc ion binding"/>
    <property type="evidence" value="ECO:0007669"/>
    <property type="project" value="UniProtKB-UniRule"/>
</dbReference>
<dbReference type="NCBIfam" id="TIGR00043">
    <property type="entry name" value="rRNA maturation RNase YbeY"/>
    <property type="match status" value="1"/>
</dbReference>
<accession>A0A1X7LG67</accession>
<dbReference type="InterPro" id="IPR002036">
    <property type="entry name" value="YbeY"/>
</dbReference>
<evidence type="ECO:0000256" key="7">
    <source>
        <dbReference type="HAMAP-Rule" id="MF_00009"/>
    </source>
</evidence>
<comment type="function">
    <text evidence="7">Single strand-specific metallo-endoribonuclease involved in late-stage 70S ribosome quality control and in maturation of the 3' terminus of the 16S rRNA.</text>
</comment>
<dbReference type="GO" id="GO:0005737">
    <property type="term" value="C:cytoplasm"/>
    <property type="evidence" value="ECO:0007669"/>
    <property type="project" value="UniProtKB-SubCell"/>
</dbReference>
<dbReference type="Gene3D" id="3.40.390.30">
    <property type="entry name" value="Metalloproteases ('zincins'), catalytic domain"/>
    <property type="match status" value="1"/>
</dbReference>
<dbReference type="PANTHER" id="PTHR46986:SF1">
    <property type="entry name" value="ENDORIBONUCLEASE YBEY, CHLOROPLASTIC"/>
    <property type="match status" value="1"/>
</dbReference>
<dbReference type="STRING" id="1028.SAMN05661096_03894"/>
<gene>
    <name evidence="7" type="primary">ybeY</name>
    <name evidence="8" type="ORF">SAMN05661096_03894</name>
</gene>
<dbReference type="InterPro" id="IPR020549">
    <property type="entry name" value="YbeY_CS"/>
</dbReference>
<dbReference type="GO" id="GO:0004222">
    <property type="term" value="F:metalloendopeptidase activity"/>
    <property type="evidence" value="ECO:0007669"/>
    <property type="project" value="InterPro"/>
</dbReference>
<dbReference type="PROSITE" id="PS01306">
    <property type="entry name" value="UPF0054"/>
    <property type="match status" value="1"/>
</dbReference>
<keyword evidence="5 7" id="KW-0378">Hydrolase</keyword>
<keyword evidence="2 7" id="KW-0540">Nuclease</keyword>
<keyword evidence="6 7" id="KW-0862">Zinc</keyword>
<dbReference type="PANTHER" id="PTHR46986">
    <property type="entry name" value="ENDORIBONUCLEASE YBEY, CHLOROPLASTIC"/>
    <property type="match status" value="1"/>
</dbReference>
<keyword evidence="7" id="KW-0963">Cytoplasm</keyword>